<keyword evidence="3" id="KW-0812">Transmembrane</keyword>
<dbReference type="PROSITE" id="PS51885">
    <property type="entry name" value="NEPRILYSIN"/>
    <property type="match status" value="1"/>
</dbReference>
<dbReference type="InterPro" id="IPR024079">
    <property type="entry name" value="MetalloPept_cat_dom_sf"/>
</dbReference>
<feature type="transmembrane region" description="Helical" evidence="3">
    <location>
        <begin position="251"/>
        <end position="273"/>
    </location>
</feature>
<comment type="subcellular location">
    <subcellularLocation>
        <location evidence="1">Cell membrane</location>
        <topology evidence="1">Single-pass type II membrane protein</topology>
    </subcellularLocation>
</comment>
<dbReference type="InterPro" id="IPR008753">
    <property type="entry name" value="Peptidase_M13_N"/>
</dbReference>
<dbReference type="Proteomes" id="UP001159363">
    <property type="component" value="Chromosome 1"/>
</dbReference>
<evidence type="ECO:0000256" key="1">
    <source>
        <dbReference type="ARBA" id="ARBA00004401"/>
    </source>
</evidence>
<feature type="domain" description="Peptidase M13 N-terminal" evidence="4">
    <location>
        <begin position="347"/>
        <end position="415"/>
    </location>
</feature>
<organism evidence="5 6">
    <name type="scientific">Dryococelus australis</name>
    <dbReference type="NCBI Taxonomy" id="614101"/>
    <lineage>
        <taxon>Eukaryota</taxon>
        <taxon>Metazoa</taxon>
        <taxon>Ecdysozoa</taxon>
        <taxon>Arthropoda</taxon>
        <taxon>Hexapoda</taxon>
        <taxon>Insecta</taxon>
        <taxon>Pterygota</taxon>
        <taxon>Neoptera</taxon>
        <taxon>Polyneoptera</taxon>
        <taxon>Phasmatodea</taxon>
        <taxon>Verophasmatodea</taxon>
        <taxon>Anareolatae</taxon>
        <taxon>Phasmatidae</taxon>
        <taxon>Eurycanthinae</taxon>
        <taxon>Dryococelus</taxon>
    </lineage>
</organism>
<reference evidence="5 6" key="1">
    <citation type="submission" date="2023-02" db="EMBL/GenBank/DDBJ databases">
        <title>LHISI_Scaffold_Assembly.</title>
        <authorList>
            <person name="Stuart O.P."/>
            <person name="Cleave R."/>
            <person name="Magrath M.J.L."/>
            <person name="Mikheyev A.S."/>
        </authorList>
    </citation>
    <scope>NUCLEOTIDE SEQUENCE [LARGE SCALE GENOMIC DNA]</scope>
    <source>
        <strain evidence="5">Daus_M_001</strain>
        <tissue evidence="5">Leg muscle</tissue>
    </source>
</reference>
<keyword evidence="6" id="KW-1185">Reference proteome</keyword>
<comment type="similarity">
    <text evidence="2">Belongs to the peptidase M13 family.</text>
</comment>
<protein>
    <recommendedName>
        <fullName evidence="4">Peptidase M13 N-terminal domain-containing protein</fullName>
    </recommendedName>
</protein>
<dbReference type="Gene3D" id="3.40.390.10">
    <property type="entry name" value="Collagenase (Catalytic Domain)"/>
    <property type="match status" value="1"/>
</dbReference>
<accession>A0ABQ9ILW6</accession>
<proteinExistence type="inferred from homology"/>
<dbReference type="SUPFAM" id="SSF55486">
    <property type="entry name" value="Metalloproteases ('zincins'), catalytic domain"/>
    <property type="match status" value="1"/>
</dbReference>
<name>A0ABQ9ILW6_9NEOP</name>
<evidence type="ECO:0000313" key="5">
    <source>
        <dbReference type="EMBL" id="KAJ8897664.1"/>
    </source>
</evidence>
<evidence type="ECO:0000259" key="4">
    <source>
        <dbReference type="Pfam" id="PF05649"/>
    </source>
</evidence>
<keyword evidence="3" id="KW-1133">Transmembrane helix</keyword>
<dbReference type="InterPro" id="IPR000718">
    <property type="entry name" value="Peptidase_M13"/>
</dbReference>
<evidence type="ECO:0000256" key="3">
    <source>
        <dbReference type="SAM" id="Phobius"/>
    </source>
</evidence>
<comment type="caution">
    <text evidence="5">The sequence shown here is derived from an EMBL/GenBank/DDBJ whole genome shotgun (WGS) entry which is preliminary data.</text>
</comment>
<keyword evidence="3" id="KW-0472">Membrane</keyword>
<dbReference type="EMBL" id="JARBHB010000001">
    <property type="protein sequence ID" value="KAJ8897664.1"/>
    <property type="molecule type" value="Genomic_DNA"/>
</dbReference>
<dbReference type="PANTHER" id="PTHR11733">
    <property type="entry name" value="ZINC METALLOPROTEASE FAMILY M13 NEPRILYSIN-RELATED"/>
    <property type="match status" value="1"/>
</dbReference>
<sequence>MNDNGGGCKMTLMSMCSVDGQEDVVPDECCNVFQLPVRGRSGAVERWPLTKVDRIRSLVKSLPDFRTWESCWMMSLVDWLSLESLIFPAFAFERCSMFTSFQEPNAKSCSNLSTPLKHQVDDHLRLFLHWTQITPDIAVIWKNVLFTMRVLTLYTCPDIATPDNGRKGYACLARPSPTQWLLTGLLLITPSFLLIVHIPCPESNINTVLVPRHLHSHPCSAVIPMPEVGLKLRTHKLASRKPPALQRRHKWLLFVVLTGVVILVILICLGVFWKKHERFDSGGLKQCLPTNHEHWAQGQLNAGAAGAATPDTSPICVTSTGLLAESGVLRIPKVSRMLANLDPSVDPCEDFYQFACGGFLSNVTIPDDEVEVSMLTSIEDRVERQLREVLEEPIMSGELRSFQLAKDFYKTCLDKGKSSPANKWFWSCAKGKLVQIP</sequence>
<evidence type="ECO:0000256" key="2">
    <source>
        <dbReference type="ARBA" id="ARBA00007357"/>
    </source>
</evidence>
<dbReference type="Pfam" id="PF05649">
    <property type="entry name" value="Peptidase_M13_N"/>
    <property type="match status" value="1"/>
</dbReference>
<evidence type="ECO:0000313" key="6">
    <source>
        <dbReference type="Proteomes" id="UP001159363"/>
    </source>
</evidence>
<gene>
    <name evidence="5" type="ORF">PR048_003014</name>
</gene>
<dbReference type="PANTHER" id="PTHR11733:SF224">
    <property type="entry name" value="NEPRILYSIN-2"/>
    <property type="match status" value="1"/>
</dbReference>